<accession>A0AAN8SCZ3</accession>
<dbReference type="EMBL" id="JAWJWE010000001">
    <property type="protein sequence ID" value="KAK6643889.1"/>
    <property type="molecule type" value="Genomic_DNA"/>
</dbReference>
<reference evidence="1 2" key="1">
    <citation type="submission" date="2023-10" db="EMBL/GenBank/DDBJ databases">
        <title>Genomes of two closely related lineages of the louse Polyplax serrata with different host specificities.</title>
        <authorList>
            <person name="Martinu J."/>
            <person name="Tarabai H."/>
            <person name="Stefka J."/>
            <person name="Hypsa V."/>
        </authorList>
    </citation>
    <scope>NUCLEOTIDE SEQUENCE [LARGE SCALE GENOMIC DNA]</scope>
    <source>
        <strain evidence="1">HR10_N</strain>
    </source>
</reference>
<organism evidence="1 2">
    <name type="scientific">Polyplax serrata</name>
    <name type="common">Common mouse louse</name>
    <dbReference type="NCBI Taxonomy" id="468196"/>
    <lineage>
        <taxon>Eukaryota</taxon>
        <taxon>Metazoa</taxon>
        <taxon>Ecdysozoa</taxon>
        <taxon>Arthropoda</taxon>
        <taxon>Hexapoda</taxon>
        <taxon>Insecta</taxon>
        <taxon>Pterygota</taxon>
        <taxon>Neoptera</taxon>
        <taxon>Paraneoptera</taxon>
        <taxon>Psocodea</taxon>
        <taxon>Troctomorpha</taxon>
        <taxon>Phthiraptera</taxon>
        <taxon>Anoplura</taxon>
        <taxon>Polyplacidae</taxon>
        <taxon>Polyplax</taxon>
    </lineage>
</organism>
<dbReference type="AlphaFoldDB" id="A0AAN8SCZ3"/>
<dbReference type="Proteomes" id="UP001372834">
    <property type="component" value="Unassembled WGS sequence"/>
</dbReference>
<name>A0AAN8SCZ3_POLSC</name>
<evidence type="ECO:0000313" key="1">
    <source>
        <dbReference type="EMBL" id="KAK6643889.1"/>
    </source>
</evidence>
<protein>
    <submittedName>
        <fullName evidence="1">Uncharacterized protein</fullName>
    </submittedName>
</protein>
<comment type="caution">
    <text evidence="1">The sequence shown here is derived from an EMBL/GenBank/DDBJ whole genome shotgun (WGS) entry which is preliminary data.</text>
</comment>
<gene>
    <name evidence="1" type="ORF">RUM43_000154</name>
</gene>
<evidence type="ECO:0000313" key="2">
    <source>
        <dbReference type="Proteomes" id="UP001372834"/>
    </source>
</evidence>
<proteinExistence type="predicted"/>
<sequence length="1198" mass="139741">MPPPAEDFSGKRDRTDDSSILPSFSCMSKDSVGQTYCYMNKLIKGKSVKDFDNARELVKPLETLSLFEDSLRLVLVDSLQLADSVVEILLSQNNYHINRILKCHWFFKNSLTPEQYFQDIFPHVSLSVRNKLFSILSKKLVNERDAEKFVTFIKDNYGKVRAEHFLPKCSSDFILKYIAEEYPSFQYNKGCTIVKFIAQRYPSVVLDLYTNWLEGKNKNISFVARHATVLLYLASYHTDLFLPFFARNFQNLLFLNFGIKLSRKIGPKVKEALFNNRALMNSDVFKKEAVFEVLSFDDQVKFLAALVTLQRDKLTFSNWLNCAYDLSQLVRLVKPNCRLLMVESVFRQVYNLELKDHLRLFDPQIMEIIPLTDRAPYVEAYEQVIAVDSTNDKKNCRFYEGLAQWGPSQDPENYVYLHPFDVAFSKLKAALSKATTIHRRQDIVRSMIRNCSVNRDVVNLKDLVEFISVRFRNDTCQTYVQFLNELFASFPLESLDSSVVTKVEEMLHLCFVKNERYNFGYLMEKCMTYRLCKNHDVDAQVRQVVDFAISDKKMGSPFIDDFKGKKARELFFQFYKEALKRIESDRDLSETIAMWFLVTMGAYNRINKKQPIHFTHVPDLVPHFKTLTSKRSGGLFSDFEITTGLELSFYKFLNFHLKVSLLREILKRDPYIITKKLQQFIDHMVASFHASQVKCLFLFSVKILSFMGLAQELKQIILNKFKHGKTVPERKTALIMFAHICRPEEFELAIEEYMPKGDTIDSQASTDMTQVQLVLPGYIRFVQPSWKNMDLILKFFVGDFFRYVLVSFYTCCYWTRVDELIPRLLAHLKSLSRHSRLAVKKEIIRVLLQVSNFREAVEACSTCWDAIDHHSVRGLLFQKTTAAFLERPTTELFQLIEKFIRNSDEVVIDFRPEVRRIPPKFFYDYVRLLWEFSESQSPKLKKNIRNSVIWNLTMGNIGLLPTEFTESLIKNYLFKGELDVTKFAIFYLIMDESSASKKLKFIIQVHKESNSGPNGFSNFLKTLREVVRNTGQGVKIFDKILSDWPFEDNSILYDIRLVIHFYSLYYKIFCSGGTIEDCSLQFGRELKDILLSQQGLDYLISAIIESLRTFYREIVVLPRVLNLLIYIKGLLEGQKNTAIAILAIMALPQVSINLYQARGDNFNPKEIVERERMSEIVKLLNGHEDPAVQIYFRQRFPH</sequence>